<dbReference type="Proteomes" id="UP000198727">
    <property type="component" value="Unassembled WGS sequence"/>
</dbReference>
<gene>
    <name evidence="2" type="ORF">SAMN05421810_1013</name>
</gene>
<protein>
    <submittedName>
        <fullName evidence="2">Acetyltransferase (GNAT) family protein</fullName>
    </submittedName>
</protein>
<dbReference type="Gene3D" id="3.40.630.30">
    <property type="match status" value="1"/>
</dbReference>
<reference evidence="3" key="1">
    <citation type="submission" date="2016-10" db="EMBL/GenBank/DDBJ databases">
        <authorList>
            <person name="Varghese N."/>
            <person name="Submissions S."/>
        </authorList>
    </citation>
    <scope>NUCLEOTIDE SEQUENCE [LARGE SCALE GENOMIC DNA]</scope>
    <source>
        <strain evidence="3">CGMCC 4.5579</strain>
    </source>
</reference>
<dbReference type="EMBL" id="FOWW01000001">
    <property type="protein sequence ID" value="SFO80424.1"/>
    <property type="molecule type" value="Genomic_DNA"/>
</dbReference>
<organism evidence="2 3">
    <name type="scientific">Amycolatopsis arida</name>
    <dbReference type="NCBI Taxonomy" id="587909"/>
    <lineage>
        <taxon>Bacteria</taxon>
        <taxon>Bacillati</taxon>
        <taxon>Actinomycetota</taxon>
        <taxon>Actinomycetes</taxon>
        <taxon>Pseudonocardiales</taxon>
        <taxon>Pseudonocardiaceae</taxon>
        <taxon>Amycolatopsis</taxon>
    </lineage>
</organism>
<dbReference type="PROSITE" id="PS51186">
    <property type="entry name" value="GNAT"/>
    <property type="match status" value="1"/>
</dbReference>
<dbReference type="STRING" id="587909.SAMN05421810_1013"/>
<dbReference type="GO" id="GO:0016747">
    <property type="term" value="F:acyltransferase activity, transferring groups other than amino-acyl groups"/>
    <property type="evidence" value="ECO:0007669"/>
    <property type="project" value="InterPro"/>
</dbReference>
<dbReference type="SUPFAM" id="SSF55729">
    <property type="entry name" value="Acyl-CoA N-acyltransferases (Nat)"/>
    <property type="match status" value="1"/>
</dbReference>
<name>A0A1I5K5N6_9PSEU</name>
<sequence length="256" mass="28246">MTAMTGSEMIRELQERAARALPAERVEDAEGWWLRHAPRCAAWWVGSVLPHGAVGPDELVYRVSGAERFYAEHGAVARFQISPGACPAGLDPLLAERGYRRESPMSLRVAPTARVLEWLPAGPLRVVVDDGPTRRWFDAWYAVHGRGGDPRAEWDVLDRVERPSGYARAMLGDDVVAVGRVVADTGWAGMFGMATRPAARGRGAARSVLAALARWAGDQRADHVYLQVEPDNAPALWLYERAGFAEICAYHYRTAR</sequence>
<evidence type="ECO:0000259" key="1">
    <source>
        <dbReference type="PROSITE" id="PS51186"/>
    </source>
</evidence>
<dbReference type="CDD" id="cd04301">
    <property type="entry name" value="NAT_SF"/>
    <property type="match status" value="1"/>
</dbReference>
<evidence type="ECO:0000313" key="2">
    <source>
        <dbReference type="EMBL" id="SFO80424.1"/>
    </source>
</evidence>
<feature type="domain" description="N-acetyltransferase" evidence="1">
    <location>
        <begin position="126"/>
        <end position="256"/>
    </location>
</feature>
<dbReference type="InterPro" id="IPR016181">
    <property type="entry name" value="Acyl_CoA_acyltransferase"/>
</dbReference>
<dbReference type="AlphaFoldDB" id="A0A1I5K5N6"/>
<dbReference type="OrthoDB" id="5243104at2"/>
<accession>A0A1I5K5N6</accession>
<dbReference type="RefSeq" id="WP_092525986.1">
    <property type="nucleotide sequence ID" value="NZ_FOWW01000001.1"/>
</dbReference>
<keyword evidence="3" id="KW-1185">Reference proteome</keyword>
<evidence type="ECO:0000313" key="3">
    <source>
        <dbReference type="Proteomes" id="UP000198727"/>
    </source>
</evidence>
<dbReference type="Pfam" id="PF00583">
    <property type="entry name" value="Acetyltransf_1"/>
    <property type="match status" value="1"/>
</dbReference>
<proteinExistence type="predicted"/>
<dbReference type="InterPro" id="IPR000182">
    <property type="entry name" value="GNAT_dom"/>
</dbReference>
<keyword evidence="2" id="KW-0808">Transferase</keyword>